<proteinExistence type="predicted"/>
<accession>A0A8T1Q664</accession>
<comment type="caution">
    <text evidence="2">The sequence shown here is derived from an EMBL/GenBank/DDBJ whole genome shotgun (WGS) entry which is preliminary data.</text>
</comment>
<evidence type="ECO:0000313" key="3">
    <source>
        <dbReference type="Proteomes" id="UP000811609"/>
    </source>
</evidence>
<protein>
    <submittedName>
        <fullName evidence="2">Uncharacterized protein</fullName>
    </submittedName>
</protein>
<evidence type="ECO:0000313" key="2">
    <source>
        <dbReference type="EMBL" id="KAG6649993.1"/>
    </source>
</evidence>
<reference evidence="2" key="1">
    <citation type="submission" date="2020-12" db="EMBL/GenBank/DDBJ databases">
        <title>WGS assembly of Carya illinoinensis cv. Pawnee.</title>
        <authorList>
            <person name="Platts A."/>
            <person name="Shu S."/>
            <person name="Wright S."/>
            <person name="Barry K."/>
            <person name="Edger P."/>
            <person name="Pires J.C."/>
            <person name="Schmutz J."/>
        </authorList>
    </citation>
    <scope>NUCLEOTIDE SEQUENCE</scope>
    <source>
        <tissue evidence="2">Leaf</tissue>
    </source>
</reference>
<keyword evidence="3" id="KW-1185">Reference proteome</keyword>
<dbReference type="AlphaFoldDB" id="A0A8T1Q664"/>
<sequence length="108" mass="12394">MAKRKKPQTQRNLERERVRVPKTKHSVGGEEKQMRYILRLCVRMIKIRSSDQLTWTGGLAMRDCMHTHAVFLYLVKAGDHQIEIAGLENANCMHVCYLPLSISPCPSS</sequence>
<evidence type="ECO:0000256" key="1">
    <source>
        <dbReference type="SAM" id="MobiDB-lite"/>
    </source>
</evidence>
<dbReference type="Proteomes" id="UP000811609">
    <property type="component" value="Chromosome 6"/>
</dbReference>
<dbReference type="EMBL" id="CM031814">
    <property type="protein sequence ID" value="KAG6649993.1"/>
    <property type="molecule type" value="Genomic_DNA"/>
</dbReference>
<organism evidence="2 3">
    <name type="scientific">Carya illinoinensis</name>
    <name type="common">Pecan</name>
    <dbReference type="NCBI Taxonomy" id="32201"/>
    <lineage>
        <taxon>Eukaryota</taxon>
        <taxon>Viridiplantae</taxon>
        <taxon>Streptophyta</taxon>
        <taxon>Embryophyta</taxon>
        <taxon>Tracheophyta</taxon>
        <taxon>Spermatophyta</taxon>
        <taxon>Magnoliopsida</taxon>
        <taxon>eudicotyledons</taxon>
        <taxon>Gunneridae</taxon>
        <taxon>Pentapetalae</taxon>
        <taxon>rosids</taxon>
        <taxon>fabids</taxon>
        <taxon>Fagales</taxon>
        <taxon>Juglandaceae</taxon>
        <taxon>Carya</taxon>
    </lineage>
</organism>
<gene>
    <name evidence="2" type="ORF">CIPAW_06G012500</name>
</gene>
<name>A0A8T1Q664_CARIL</name>
<feature type="region of interest" description="Disordered" evidence="1">
    <location>
        <begin position="1"/>
        <end position="27"/>
    </location>
</feature>